<sequence>MQHWNRFGKPETMKFRTSYCTTKPSFSDASSALFSHVLYTRLNMPCLILRFSSAEPFRADDTPVGNMERIICFDHRESVVSRNQPLEECPESLEFQVDVGKSSSSGAYECFASKLGDMSPSDYDSFINYLCTLGECVSLLSLEDRERVEPVLEYIEDGDLQQWSLPDMKAFDLGNKG</sequence>
<protein>
    <submittedName>
        <fullName evidence="1">Uncharacterized protein</fullName>
    </submittedName>
</protein>
<dbReference type="PANTHER" id="PTHR46922">
    <property type="entry name" value="DHHA1 DOMAIN PROTEIN"/>
    <property type="match status" value="1"/>
</dbReference>
<proteinExistence type="predicted"/>
<evidence type="ECO:0000313" key="2">
    <source>
        <dbReference type="Proteomes" id="UP000594263"/>
    </source>
</evidence>
<dbReference type="Proteomes" id="UP000594263">
    <property type="component" value="Unplaced"/>
</dbReference>
<dbReference type="PANTHER" id="PTHR46922:SF3">
    <property type="entry name" value="HEAT SHOCK PROTEIN"/>
    <property type="match status" value="1"/>
</dbReference>
<name>A0A7N0TN71_KALFE</name>
<organism evidence="1 2">
    <name type="scientific">Kalanchoe fedtschenkoi</name>
    <name type="common">Lavender scallops</name>
    <name type="synonym">South American air plant</name>
    <dbReference type="NCBI Taxonomy" id="63787"/>
    <lineage>
        <taxon>Eukaryota</taxon>
        <taxon>Viridiplantae</taxon>
        <taxon>Streptophyta</taxon>
        <taxon>Embryophyta</taxon>
        <taxon>Tracheophyta</taxon>
        <taxon>Spermatophyta</taxon>
        <taxon>Magnoliopsida</taxon>
        <taxon>eudicotyledons</taxon>
        <taxon>Gunneridae</taxon>
        <taxon>Pentapetalae</taxon>
        <taxon>Saxifragales</taxon>
        <taxon>Crassulaceae</taxon>
        <taxon>Kalanchoe</taxon>
    </lineage>
</organism>
<keyword evidence="2" id="KW-1185">Reference proteome</keyword>
<dbReference type="AlphaFoldDB" id="A0A7N0TN71"/>
<reference evidence="1" key="1">
    <citation type="submission" date="2021-01" db="UniProtKB">
        <authorList>
            <consortium name="EnsemblPlants"/>
        </authorList>
    </citation>
    <scope>IDENTIFICATION</scope>
</reference>
<dbReference type="EnsemblPlants" id="Kaladp0040s0301.1.v1.1">
    <property type="protein sequence ID" value="Kaladp0040s0301.1.v1.1"/>
    <property type="gene ID" value="Kaladp0040s0301.v1.1"/>
</dbReference>
<accession>A0A7N0TN71</accession>
<evidence type="ECO:0000313" key="1">
    <source>
        <dbReference type="EnsemblPlants" id="Kaladp0040s0301.1.v1.1"/>
    </source>
</evidence>
<dbReference type="Gramene" id="Kaladp0040s0301.1.v1.1">
    <property type="protein sequence ID" value="Kaladp0040s0301.1.v1.1"/>
    <property type="gene ID" value="Kaladp0040s0301.v1.1"/>
</dbReference>